<name>A0A5M3MJI9_CONPW</name>
<comment type="caution">
    <text evidence="2">The sequence shown here is derived from an EMBL/GenBank/DDBJ whole genome shotgun (WGS) entry which is preliminary data.</text>
</comment>
<evidence type="ECO:0008006" key="4">
    <source>
        <dbReference type="Google" id="ProtNLM"/>
    </source>
</evidence>
<dbReference type="AlphaFoldDB" id="A0A5M3MJI9"/>
<feature type="compositionally biased region" description="Low complexity" evidence="1">
    <location>
        <begin position="17"/>
        <end position="35"/>
    </location>
</feature>
<accession>A0A5M3MJI9</accession>
<dbReference type="EMBL" id="JH711581">
    <property type="protein sequence ID" value="EIW78964.1"/>
    <property type="molecule type" value="Genomic_DNA"/>
</dbReference>
<dbReference type="Gene3D" id="2.80.10.50">
    <property type="match status" value="1"/>
</dbReference>
<dbReference type="KEGG" id="cput:CONPUDRAFT_166813"/>
<feature type="region of interest" description="Disordered" evidence="1">
    <location>
        <begin position="15"/>
        <end position="38"/>
    </location>
</feature>
<organism evidence="2 3">
    <name type="scientific">Coniophora puteana (strain RWD-64-598)</name>
    <name type="common">Brown rot fungus</name>
    <dbReference type="NCBI Taxonomy" id="741705"/>
    <lineage>
        <taxon>Eukaryota</taxon>
        <taxon>Fungi</taxon>
        <taxon>Dikarya</taxon>
        <taxon>Basidiomycota</taxon>
        <taxon>Agaricomycotina</taxon>
        <taxon>Agaricomycetes</taxon>
        <taxon>Agaricomycetidae</taxon>
        <taxon>Boletales</taxon>
        <taxon>Coniophorineae</taxon>
        <taxon>Coniophoraceae</taxon>
        <taxon>Coniophora</taxon>
    </lineage>
</organism>
<feature type="region of interest" description="Disordered" evidence="1">
    <location>
        <begin position="100"/>
        <end position="120"/>
    </location>
</feature>
<dbReference type="RefSeq" id="XP_007770709.1">
    <property type="nucleotide sequence ID" value="XM_007772519.1"/>
</dbReference>
<evidence type="ECO:0000313" key="3">
    <source>
        <dbReference type="Proteomes" id="UP000053558"/>
    </source>
</evidence>
<gene>
    <name evidence="2" type="ORF">CONPUDRAFT_166813</name>
</gene>
<reference evidence="3" key="1">
    <citation type="journal article" date="2012" name="Science">
        <title>The Paleozoic origin of enzymatic lignin decomposition reconstructed from 31 fungal genomes.</title>
        <authorList>
            <person name="Floudas D."/>
            <person name="Binder M."/>
            <person name="Riley R."/>
            <person name="Barry K."/>
            <person name="Blanchette R.A."/>
            <person name="Henrissat B."/>
            <person name="Martinez A.T."/>
            <person name="Otillar R."/>
            <person name="Spatafora J.W."/>
            <person name="Yadav J.S."/>
            <person name="Aerts A."/>
            <person name="Benoit I."/>
            <person name="Boyd A."/>
            <person name="Carlson A."/>
            <person name="Copeland A."/>
            <person name="Coutinho P.M."/>
            <person name="de Vries R.P."/>
            <person name="Ferreira P."/>
            <person name="Findley K."/>
            <person name="Foster B."/>
            <person name="Gaskell J."/>
            <person name="Glotzer D."/>
            <person name="Gorecki P."/>
            <person name="Heitman J."/>
            <person name="Hesse C."/>
            <person name="Hori C."/>
            <person name="Igarashi K."/>
            <person name="Jurgens J.A."/>
            <person name="Kallen N."/>
            <person name="Kersten P."/>
            <person name="Kohler A."/>
            <person name="Kuees U."/>
            <person name="Kumar T.K.A."/>
            <person name="Kuo A."/>
            <person name="LaButti K."/>
            <person name="Larrondo L.F."/>
            <person name="Lindquist E."/>
            <person name="Ling A."/>
            <person name="Lombard V."/>
            <person name="Lucas S."/>
            <person name="Lundell T."/>
            <person name="Martin R."/>
            <person name="McLaughlin D.J."/>
            <person name="Morgenstern I."/>
            <person name="Morin E."/>
            <person name="Murat C."/>
            <person name="Nagy L.G."/>
            <person name="Nolan M."/>
            <person name="Ohm R.A."/>
            <person name="Patyshakuliyeva A."/>
            <person name="Rokas A."/>
            <person name="Ruiz-Duenas F.J."/>
            <person name="Sabat G."/>
            <person name="Salamov A."/>
            <person name="Samejima M."/>
            <person name="Schmutz J."/>
            <person name="Slot J.C."/>
            <person name="St John F."/>
            <person name="Stenlid J."/>
            <person name="Sun H."/>
            <person name="Sun S."/>
            <person name="Syed K."/>
            <person name="Tsang A."/>
            <person name="Wiebenga A."/>
            <person name="Young D."/>
            <person name="Pisabarro A."/>
            <person name="Eastwood D.C."/>
            <person name="Martin F."/>
            <person name="Cullen D."/>
            <person name="Grigoriev I.V."/>
            <person name="Hibbett D.S."/>
        </authorList>
    </citation>
    <scope>NUCLEOTIDE SEQUENCE [LARGE SCALE GENOMIC DNA]</scope>
    <source>
        <strain evidence="3">RWD-64-598 SS2</strain>
    </source>
</reference>
<evidence type="ECO:0000313" key="2">
    <source>
        <dbReference type="EMBL" id="EIW78964.1"/>
    </source>
</evidence>
<protein>
    <recommendedName>
        <fullName evidence="4">Carbohydrate-binding module family 13 protein</fullName>
    </recommendedName>
</protein>
<dbReference type="Proteomes" id="UP000053558">
    <property type="component" value="Unassembled WGS sequence"/>
</dbReference>
<feature type="compositionally biased region" description="Low complexity" evidence="1">
    <location>
        <begin position="109"/>
        <end position="120"/>
    </location>
</feature>
<sequence length="173" mass="18677">MSIADHSSEATVIEEFSASVHSPSSTSSPDADSASMQTTPILPGTYLLLQFGERMAMDLTHGHTVIGYTKHERPNQQVRLTPAGDPGQEWTARRIGELTEKSAPSSAPVTTQSTYTVSSSEPAIRIEGAGSHPTIVINDRNAIPENGELVFTTTTTWSNTMTSTVTKFERILK</sequence>
<dbReference type="GeneID" id="19205649"/>
<keyword evidence="3" id="KW-1185">Reference proteome</keyword>
<dbReference type="OrthoDB" id="3228793at2759"/>
<evidence type="ECO:0000256" key="1">
    <source>
        <dbReference type="SAM" id="MobiDB-lite"/>
    </source>
</evidence>
<proteinExistence type="predicted"/>